<dbReference type="PANTHER" id="PTHR16166:SF93">
    <property type="entry name" value="INTERMEMBRANE LIPID TRANSFER PROTEIN VPS13"/>
    <property type="match status" value="1"/>
</dbReference>
<name>A0ABD2QL15_9PLAT</name>
<feature type="domain" description="Vacuolar protein sorting-associated protein 13 VPS13 adaptor binding" evidence="2">
    <location>
        <begin position="533"/>
        <end position="653"/>
    </location>
</feature>
<proteinExistence type="inferred from homology"/>
<evidence type="ECO:0000259" key="2">
    <source>
        <dbReference type="Pfam" id="PF25036"/>
    </source>
</evidence>
<comment type="caution">
    <text evidence="3">The sequence shown here is derived from an EMBL/GenBank/DDBJ whole genome shotgun (WGS) entry which is preliminary data.</text>
</comment>
<gene>
    <name evidence="3" type="primary">VPS13A_2</name>
    <name evidence="3" type="ORF">Ciccas_001088</name>
</gene>
<dbReference type="InterPro" id="IPR026847">
    <property type="entry name" value="VPS13"/>
</dbReference>
<dbReference type="Pfam" id="PF25036">
    <property type="entry name" value="VPS13_VAB"/>
    <property type="match status" value="1"/>
</dbReference>
<organism evidence="3 4">
    <name type="scientific">Cichlidogyrus casuarinus</name>
    <dbReference type="NCBI Taxonomy" id="1844966"/>
    <lineage>
        <taxon>Eukaryota</taxon>
        <taxon>Metazoa</taxon>
        <taxon>Spiralia</taxon>
        <taxon>Lophotrochozoa</taxon>
        <taxon>Platyhelminthes</taxon>
        <taxon>Monogenea</taxon>
        <taxon>Monopisthocotylea</taxon>
        <taxon>Dactylogyridea</taxon>
        <taxon>Ancyrocephalidae</taxon>
        <taxon>Cichlidogyrus</taxon>
    </lineage>
</organism>
<accession>A0ABD2QL15</accession>
<keyword evidence="4" id="KW-1185">Reference proteome</keyword>
<dbReference type="Proteomes" id="UP001626550">
    <property type="component" value="Unassembled WGS sequence"/>
</dbReference>
<evidence type="ECO:0000313" key="4">
    <source>
        <dbReference type="Proteomes" id="UP001626550"/>
    </source>
</evidence>
<reference evidence="3 4" key="1">
    <citation type="submission" date="2024-11" db="EMBL/GenBank/DDBJ databases">
        <title>Adaptive evolution of stress response genes in parasites aligns with host niche diversity.</title>
        <authorList>
            <person name="Hahn C."/>
            <person name="Resl P."/>
        </authorList>
    </citation>
    <scope>NUCLEOTIDE SEQUENCE [LARGE SCALE GENOMIC DNA]</scope>
    <source>
        <strain evidence="3">EGGRZ-B1_66</strain>
        <tissue evidence="3">Body</tissue>
    </source>
</reference>
<dbReference type="EMBL" id="JBJKFK010000067">
    <property type="protein sequence ID" value="KAL3320230.1"/>
    <property type="molecule type" value="Genomic_DNA"/>
</dbReference>
<dbReference type="InterPro" id="IPR009543">
    <property type="entry name" value="VPS13_VAB"/>
</dbReference>
<comment type="similarity">
    <text evidence="1">Belongs to the VPS13 family.</text>
</comment>
<evidence type="ECO:0000256" key="1">
    <source>
        <dbReference type="ARBA" id="ARBA00006545"/>
    </source>
</evidence>
<protein>
    <submittedName>
        <fullName evidence="3">Vacuolar protein sorting-associated protein 13A</fullName>
    </submittedName>
</protein>
<sequence length="657" mass="74376">MHCWEQLIETTPVKEFEYMEKSPNTKTIVMNLVQSIKRRRDSNHGKLFRLYVDLTSTDPTMDDVNEEMIASVKPALRTVEIISHDTLQITLTHSALNRMSYLVKACQEAWQLDLDKSENLNFNINTNHSMYTVNNQTGYTLKLAVFSDTLVPVDPNVAVDHRTLDLITMQPKKSVKSGHGNDAQVELLLHVYEVPNNHYLGFNLCDRILEDKVDKAPNLSAYFLLEEAPSNLSESKEPIWAGNKVVDRIPFDELDEHVFWKASKLRLDKLDYYGNSAPLMKETEMVATLPLLQINQTDLGQNRMTLRSSVQVYNETNMTFNIVTIDDKTKAEVKHLRLKPGDCKPLPLCFFKEKDFPGFFIRFEKQNCEYSISDSPVLLPLDEEKPTAIQGSTKSGQKNVLKKNIAGPIQKVHCIDYSKREAHNKSFVAIALSKPHEDHQIQSNPDCDKELQNLTQSPGETIPLECVDFPANEKLILEMAYLGLKYQTQISLGGQKAPTIPIILEPDCQDALSFAPAKLTQAFQDLVLEGTSHSGQSSFSLYSAYWFINKTGLDLSYKNEDVQMVEHPANVESAILFSLPKSRFFVEKISIRINGSDWSDRFSLDSVGSTGRIICKHSAQKRAYYVGVNIELSSNGLTKILTFLPYFFVISKIPVSS</sequence>
<dbReference type="AlphaFoldDB" id="A0ABD2QL15"/>
<evidence type="ECO:0000313" key="3">
    <source>
        <dbReference type="EMBL" id="KAL3320230.1"/>
    </source>
</evidence>
<dbReference type="PANTHER" id="PTHR16166">
    <property type="entry name" value="VACUOLAR PROTEIN SORTING-ASSOCIATED PROTEIN VPS13"/>
    <property type="match status" value="1"/>
</dbReference>